<gene>
    <name evidence="1" type="ORF">ACEU3E_21430</name>
</gene>
<comment type="caution">
    <text evidence="1">The sequence shown here is derived from an EMBL/GenBank/DDBJ whole genome shotgun (WGS) entry which is preliminary data.</text>
</comment>
<evidence type="ECO:0000313" key="2">
    <source>
        <dbReference type="Proteomes" id="UP001575622"/>
    </source>
</evidence>
<dbReference type="EMBL" id="JBHDLN010000011">
    <property type="protein sequence ID" value="MFB0844749.1"/>
    <property type="molecule type" value="Genomic_DNA"/>
</dbReference>
<keyword evidence="2" id="KW-1185">Reference proteome</keyword>
<sequence length="58" mass="6558">MTDSDKEQAAEANRLNFYDQTDDVVNEVPATTDVDEAVEAITSHINKYDVPEDELKEQ</sequence>
<organism evidence="1 2">
    <name type="scientific">Paenibacillus oleatilyticus</name>
    <dbReference type="NCBI Taxonomy" id="2594886"/>
    <lineage>
        <taxon>Bacteria</taxon>
        <taxon>Bacillati</taxon>
        <taxon>Bacillota</taxon>
        <taxon>Bacilli</taxon>
        <taxon>Bacillales</taxon>
        <taxon>Paenibacillaceae</taxon>
        <taxon>Paenibacillus</taxon>
    </lineage>
</organism>
<name>A0ABV4V590_9BACL</name>
<accession>A0ABV4V590</accession>
<evidence type="ECO:0008006" key="3">
    <source>
        <dbReference type="Google" id="ProtNLM"/>
    </source>
</evidence>
<proteinExistence type="predicted"/>
<dbReference type="Proteomes" id="UP001575622">
    <property type="component" value="Unassembled WGS sequence"/>
</dbReference>
<evidence type="ECO:0000313" key="1">
    <source>
        <dbReference type="EMBL" id="MFB0844749.1"/>
    </source>
</evidence>
<dbReference type="RefSeq" id="WP_373954957.1">
    <property type="nucleotide sequence ID" value="NZ_JBHDLN010000011.1"/>
</dbReference>
<protein>
    <recommendedName>
        <fullName evidence="3">DUF4025 domain-containing protein</fullName>
    </recommendedName>
</protein>
<reference evidence="1 2" key="1">
    <citation type="submission" date="2024-09" db="EMBL/GenBank/DDBJ databases">
        <authorList>
            <person name="Makale K.P.P."/>
            <person name="Makhzoum A."/>
            <person name="Rantong G."/>
            <person name="Rahube T.O."/>
        </authorList>
    </citation>
    <scope>NUCLEOTIDE SEQUENCE [LARGE SCALE GENOMIC DNA]</scope>
    <source>
        <strain evidence="1 2">KM_D13</strain>
    </source>
</reference>